<evidence type="ECO:0000313" key="2">
    <source>
        <dbReference type="Proteomes" id="UP000002695"/>
    </source>
</evidence>
<proteinExistence type="predicted"/>
<accession>A0A0F6BAN0</accession>
<sequence>MEKNGFGTGATAGKCFTSFWRRTCGRGSCGLLHVEENDWLSKKWSDLPQIECKKCCISEKAMVESIFKQTVILKNG</sequence>
<dbReference type="AlphaFoldDB" id="A0A0F6BAN0"/>
<dbReference type="KEGG" id="seo:STM14_5247"/>
<organism evidence="1 2">
    <name type="scientific">Salmonella typhimurium (strain 14028s / SGSC 2262)</name>
    <dbReference type="NCBI Taxonomy" id="588858"/>
    <lineage>
        <taxon>Bacteria</taxon>
        <taxon>Pseudomonadati</taxon>
        <taxon>Pseudomonadota</taxon>
        <taxon>Gammaproteobacteria</taxon>
        <taxon>Enterobacterales</taxon>
        <taxon>Enterobacteriaceae</taxon>
        <taxon>Salmonella</taxon>
    </lineage>
</organism>
<name>A0A0F6BAN0_SALT1</name>
<gene>
    <name evidence="1" type="ordered locus">STM14_5247</name>
</gene>
<evidence type="ECO:0000313" key="1">
    <source>
        <dbReference type="EMBL" id="ACY91582.1"/>
    </source>
</evidence>
<dbReference type="HOGENOM" id="CLU_2652362_0_0_6"/>
<reference evidence="1 2" key="1">
    <citation type="journal article" date="2010" name="J. Bacteriol.">
        <title>Short-term signatures of evolutionary change in the Salmonella enterica serovar typhimurium 14028 genome.</title>
        <authorList>
            <person name="Jarvik T."/>
            <person name="Smillie C."/>
            <person name="Groisman E.A."/>
            <person name="Ochman H."/>
        </authorList>
    </citation>
    <scope>NUCLEOTIDE SEQUENCE [LARGE SCALE GENOMIC DNA]</scope>
    <source>
        <strain evidence="2">14028s / SGSC 2262</strain>
    </source>
</reference>
<protein>
    <submittedName>
        <fullName evidence="1">Uncharacterized protein</fullName>
    </submittedName>
</protein>
<keyword evidence="2" id="KW-1185">Reference proteome</keyword>
<dbReference type="EMBL" id="CP001363">
    <property type="protein sequence ID" value="ACY91582.1"/>
    <property type="molecule type" value="Genomic_DNA"/>
</dbReference>
<dbReference type="Proteomes" id="UP000002695">
    <property type="component" value="Chromosome"/>
</dbReference>